<evidence type="ECO:0000256" key="2">
    <source>
        <dbReference type="SAM" id="Phobius"/>
    </source>
</evidence>
<feature type="compositionally biased region" description="Low complexity" evidence="1">
    <location>
        <begin position="150"/>
        <end position="159"/>
    </location>
</feature>
<accession>A0A1X9MF01</accession>
<feature type="compositionally biased region" description="Polar residues" evidence="1">
    <location>
        <begin position="164"/>
        <end position="192"/>
    </location>
</feature>
<proteinExistence type="predicted"/>
<feature type="compositionally biased region" description="Polar residues" evidence="1">
    <location>
        <begin position="109"/>
        <end position="121"/>
    </location>
</feature>
<dbReference type="STRING" id="199441.BkAM31D_20295"/>
<protein>
    <submittedName>
        <fullName evidence="3">Uncharacterized protein</fullName>
    </submittedName>
</protein>
<evidence type="ECO:0000313" key="4">
    <source>
        <dbReference type="Proteomes" id="UP000193006"/>
    </source>
</evidence>
<feature type="transmembrane region" description="Helical" evidence="2">
    <location>
        <begin position="478"/>
        <end position="496"/>
    </location>
</feature>
<feature type="transmembrane region" description="Helical" evidence="2">
    <location>
        <begin position="535"/>
        <end position="555"/>
    </location>
</feature>
<dbReference type="KEGG" id="bkw:BkAM31D_20295"/>
<sequence precursor="true">MKRKMNRLLVLSLLFILLFQPIALMSAGSIMVFAEGDEEVEEEEERPNPKPGVRNADDRSGRGSSSGNFSGGGSSFPSFKGQDPYDPTGWNGTFTGSPYDPSGGSSSGTINDPINGDNSNGLDPDVTNGKDPEGHRNDSNLHPNDPSGESNDPTDNSNDPDGRTTGSKNDSTNPEGNSTPTEESSDPNSAERNLSEVEGSDRDDERGSEGDSSGQLSKDELEQALEEAEGEELIQLVEEYLKDIAAADSLYGINLKDLASADLLLLALRKHPLMEDPETQKVVTELLEKYIDAREIFSKSEPAQSLTFSRLMTPFAWLDNKVRGAFAVGGEWAAQGVSTFVTHLDRTMQLAGRGANSLMDVANGLVSNRYQDIQSSQEVARLLATTSDSKMGSMFFSGMEKMYGAQAGILRATQGSLAFMQRGAQLMEKSTIASFVSNATNATKNFATSAIQNGKNLVSKAWNSTPMEWAKKFVNTPLGKLAGTGLNGISVYTGFMDMTSDKATHAKIGGALNMTSGLLALGAMGAVAIPPLATGLAVASVVVGIGSLAFTYAPVIRDKWNESKVGSFVNSKVSEGMERMGEGLKSAREAGGRLLTNISTGISGLFGRG</sequence>
<organism evidence="3 4">
    <name type="scientific">Halalkalibacter krulwichiae</name>
    <dbReference type="NCBI Taxonomy" id="199441"/>
    <lineage>
        <taxon>Bacteria</taxon>
        <taxon>Bacillati</taxon>
        <taxon>Bacillota</taxon>
        <taxon>Bacilli</taxon>
        <taxon>Bacillales</taxon>
        <taxon>Bacillaceae</taxon>
        <taxon>Halalkalibacter</taxon>
    </lineage>
</organism>
<keyword evidence="2" id="KW-1133">Transmembrane helix</keyword>
<feature type="region of interest" description="Disordered" evidence="1">
    <location>
        <begin position="37"/>
        <end position="217"/>
    </location>
</feature>
<keyword evidence="2" id="KW-0472">Membrane</keyword>
<name>A0A1X9MF01_9BACI</name>
<feature type="compositionally biased region" description="Basic and acidic residues" evidence="1">
    <location>
        <begin position="193"/>
        <end position="209"/>
    </location>
</feature>
<feature type="compositionally biased region" description="Basic and acidic residues" evidence="1">
    <location>
        <begin position="128"/>
        <end position="139"/>
    </location>
</feature>
<reference evidence="3 4" key="1">
    <citation type="submission" date="2017-04" db="EMBL/GenBank/DDBJ databases">
        <title>Bacillus krulwichiae AM31D Genome sequencing and assembly.</title>
        <authorList>
            <person name="Krulwich T.A."/>
            <person name="Anastor L."/>
            <person name="Ehrlich R."/>
            <person name="Ehrlich G.D."/>
            <person name="Janto B."/>
        </authorList>
    </citation>
    <scope>NUCLEOTIDE SEQUENCE [LARGE SCALE GENOMIC DNA]</scope>
    <source>
        <strain evidence="3 4">AM31D</strain>
    </source>
</reference>
<dbReference type="RefSeq" id="WP_066156656.1">
    <property type="nucleotide sequence ID" value="NZ_CP020814.1"/>
</dbReference>
<dbReference type="AlphaFoldDB" id="A0A1X9MF01"/>
<evidence type="ECO:0000313" key="3">
    <source>
        <dbReference type="EMBL" id="ARK31996.1"/>
    </source>
</evidence>
<keyword evidence="4" id="KW-1185">Reference proteome</keyword>
<dbReference type="Proteomes" id="UP000193006">
    <property type="component" value="Chromosome"/>
</dbReference>
<evidence type="ECO:0000256" key="1">
    <source>
        <dbReference type="SAM" id="MobiDB-lite"/>
    </source>
</evidence>
<keyword evidence="2" id="KW-0812">Transmembrane</keyword>
<dbReference type="EMBL" id="CP020814">
    <property type="protein sequence ID" value="ARK31996.1"/>
    <property type="molecule type" value="Genomic_DNA"/>
</dbReference>
<feature type="transmembrane region" description="Helical" evidence="2">
    <location>
        <begin position="508"/>
        <end position="529"/>
    </location>
</feature>
<gene>
    <name evidence="3" type="ORF">BkAM31D_20295</name>
</gene>